<keyword evidence="2" id="KW-1185">Reference proteome</keyword>
<proteinExistence type="predicted"/>
<dbReference type="Proteomes" id="UP000738349">
    <property type="component" value="Unassembled WGS sequence"/>
</dbReference>
<evidence type="ECO:0000313" key="2">
    <source>
        <dbReference type="Proteomes" id="UP000738349"/>
    </source>
</evidence>
<comment type="caution">
    <text evidence="1">The sequence shown here is derived from an EMBL/GenBank/DDBJ whole genome shotgun (WGS) entry which is preliminary data.</text>
</comment>
<sequence>MDDPKRYPEAMKHFHSLFAVWSPDQTDRLKPGACGYFDDSGDWNVIANLRDAEPNGGNFPTPPLIPEPIEKFQGRWPPICSDGVTWMQAQLAAPIPIPNAGAHFEAKMEFSKQKGYGACLITGPNVSSAYVENPKSVFEDWVKANYASIREMCRDLKDHDLWIITKTYHTRRCAISSWSGLQQSACLYIGAGALVGNSLTLHGAVGESAQSGIWRFFPEESDDQKNKVTGQSTVFVGGLRYRSSVFGLKEVDVTAPMRGKEEEVFLVDTSDGQLQVVCEEWGIEGDF</sequence>
<dbReference type="AlphaFoldDB" id="A0A9P9D0L6"/>
<protein>
    <submittedName>
        <fullName evidence="1">Uncharacterized protein</fullName>
    </submittedName>
</protein>
<dbReference type="OrthoDB" id="2883672at2759"/>
<gene>
    <name evidence="1" type="ORF">EDB81DRAFT_830637</name>
</gene>
<dbReference type="EMBL" id="JAGMUV010000042">
    <property type="protein sequence ID" value="KAH7111180.1"/>
    <property type="molecule type" value="Genomic_DNA"/>
</dbReference>
<reference evidence="1" key="1">
    <citation type="journal article" date="2021" name="Nat. Commun.">
        <title>Genetic determinants of endophytism in the Arabidopsis root mycobiome.</title>
        <authorList>
            <person name="Mesny F."/>
            <person name="Miyauchi S."/>
            <person name="Thiergart T."/>
            <person name="Pickel B."/>
            <person name="Atanasova L."/>
            <person name="Karlsson M."/>
            <person name="Huettel B."/>
            <person name="Barry K.W."/>
            <person name="Haridas S."/>
            <person name="Chen C."/>
            <person name="Bauer D."/>
            <person name="Andreopoulos W."/>
            <person name="Pangilinan J."/>
            <person name="LaButti K."/>
            <person name="Riley R."/>
            <person name="Lipzen A."/>
            <person name="Clum A."/>
            <person name="Drula E."/>
            <person name="Henrissat B."/>
            <person name="Kohler A."/>
            <person name="Grigoriev I.V."/>
            <person name="Martin F.M."/>
            <person name="Hacquard S."/>
        </authorList>
    </citation>
    <scope>NUCLEOTIDE SEQUENCE</scope>
    <source>
        <strain evidence="1">MPI-CAGE-AT-0147</strain>
    </source>
</reference>
<name>A0A9P9D0L6_9HYPO</name>
<accession>A0A9P9D0L6</accession>
<evidence type="ECO:0000313" key="1">
    <source>
        <dbReference type="EMBL" id="KAH7111180.1"/>
    </source>
</evidence>
<organism evidence="1 2">
    <name type="scientific">Dactylonectria macrodidyma</name>
    <dbReference type="NCBI Taxonomy" id="307937"/>
    <lineage>
        <taxon>Eukaryota</taxon>
        <taxon>Fungi</taxon>
        <taxon>Dikarya</taxon>
        <taxon>Ascomycota</taxon>
        <taxon>Pezizomycotina</taxon>
        <taxon>Sordariomycetes</taxon>
        <taxon>Hypocreomycetidae</taxon>
        <taxon>Hypocreales</taxon>
        <taxon>Nectriaceae</taxon>
        <taxon>Dactylonectria</taxon>
    </lineage>
</organism>